<evidence type="ECO:0000256" key="3">
    <source>
        <dbReference type="ARBA" id="ARBA00023163"/>
    </source>
</evidence>
<dbReference type="SUPFAM" id="SSF51215">
    <property type="entry name" value="Regulatory protein AraC"/>
    <property type="match status" value="1"/>
</dbReference>
<dbReference type="EMBL" id="LLKB01000007">
    <property type="protein sequence ID" value="KQC84142.1"/>
    <property type="molecule type" value="Genomic_DNA"/>
</dbReference>
<gene>
    <name evidence="5" type="ORF">APZ18_14665</name>
</gene>
<dbReference type="InterPro" id="IPR018062">
    <property type="entry name" value="HTH_AraC-typ_CS"/>
</dbReference>
<dbReference type="GO" id="GO:0003700">
    <property type="term" value="F:DNA-binding transcription factor activity"/>
    <property type="evidence" value="ECO:0007669"/>
    <property type="project" value="InterPro"/>
</dbReference>
<comment type="caution">
    <text evidence="5">The sequence shown here is derived from an EMBL/GenBank/DDBJ whole genome shotgun (WGS) entry which is preliminary data.</text>
</comment>
<proteinExistence type="predicted"/>
<dbReference type="Gene3D" id="1.10.10.60">
    <property type="entry name" value="Homeodomain-like"/>
    <property type="match status" value="1"/>
</dbReference>
<dbReference type="AlphaFoldDB" id="A0AAW3JN10"/>
<evidence type="ECO:0000313" key="5">
    <source>
        <dbReference type="EMBL" id="KQC84142.1"/>
    </source>
</evidence>
<dbReference type="CDD" id="cd02208">
    <property type="entry name" value="cupin_RmlC-like"/>
    <property type="match status" value="1"/>
</dbReference>
<accession>A0AAW3JN10</accession>
<dbReference type="PROSITE" id="PS01124">
    <property type="entry name" value="HTH_ARAC_FAMILY_2"/>
    <property type="match status" value="1"/>
</dbReference>
<keyword evidence="2" id="KW-0238">DNA-binding</keyword>
<dbReference type="SMART" id="SM00342">
    <property type="entry name" value="HTH_ARAC"/>
    <property type="match status" value="1"/>
</dbReference>
<keyword evidence="3" id="KW-0804">Transcription</keyword>
<evidence type="ECO:0000256" key="2">
    <source>
        <dbReference type="ARBA" id="ARBA00023125"/>
    </source>
</evidence>
<dbReference type="PROSITE" id="PS00041">
    <property type="entry name" value="HTH_ARAC_FAMILY_1"/>
    <property type="match status" value="1"/>
</dbReference>
<organism evidence="5 6">
    <name type="scientific">Butyribacter intestini</name>
    <dbReference type="NCBI Taxonomy" id="1703332"/>
    <lineage>
        <taxon>Bacteria</taxon>
        <taxon>Bacillati</taxon>
        <taxon>Bacillota</taxon>
        <taxon>Clostridia</taxon>
        <taxon>Lachnospirales</taxon>
        <taxon>Lachnospiraceae</taxon>
        <taxon>Butyribacter</taxon>
    </lineage>
</organism>
<protein>
    <recommendedName>
        <fullName evidence="4">HTH araC/xylS-type domain-containing protein</fullName>
    </recommendedName>
</protein>
<evidence type="ECO:0000259" key="4">
    <source>
        <dbReference type="PROSITE" id="PS01124"/>
    </source>
</evidence>
<keyword evidence="6" id="KW-1185">Reference proteome</keyword>
<evidence type="ECO:0000313" key="6">
    <source>
        <dbReference type="Proteomes" id="UP000050833"/>
    </source>
</evidence>
<dbReference type="SUPFAM" id="SSF46689">
    <property type="entry name" value="Homeodomain-like"/>
    <property type="match status" value="2"/>
</dbReference>
<dbReference type="InterPro" id="IPR037923">
    <property type="entry name" value="HTH-like"/>
</dbReference>
<keyword evidence="1" id="KW-0805">Transcription regulation</keyword>
<dbReference type="InterPro" id="IPR009057">
    <property type="entry name" value="Homeodomain-like_sf"/>
</dbReference>
<dbReference type="PANTHER" id="PTHR43280:SF28">
    <property type="entry name" value="HTH-TYPE TRANSCRIPTIONAL ACTIVATOR RHAS"/>
    <property type="match status" value="1"/>
</dbReference>
<dbReference type="InterPro" id="IPR003313">
    <property type="entry name" value="AraC-bd"/>
</dbReference>
<dbReference type="Proteomes" id="UP000050833">
    <property type="component" value="Unassembled WGS sequence"/>
</dbReference>
<dbReference type="Pfam" id="PF02311">
    <property type="entry name" value="AraC_binding"/>
    <property type="match status" value="1"/>
</dbReference>
<dbReference type="Gene3D" id="2.60.120.10">
    <property type="entry name" value="Jelly Rolls"/>
    <property type="match status" value="1"/>
</dbReference>
<reference evidence="5 6" key="1">
    <citation type="submission" date="2015-10" db="EMBL/GenBank/DDBJ databases">
        <title>Butyribacter intestini gen. nov., sp. nov., a butyric acid-producing bacterium of the family Lachnospiraceae isolated from the human faeces.</title>
        <authorList>
            <person name="Zou Y."/>
            <person name="Xue W."/>
            <person name="Luo G."/>
            <person name="Lv M."/>
        </authorList>
    </citation>
    <scope>NUCLEOTIDE SEQUENCE [LARGE SCALE GENOMIC DNA]</scope>
    <source>
        <strain evidence="5 6">TF01-11</strain>
    </source>
</reference>
<dbReference type="PANTHER" id="PTHR43280">
    <property type="entry name" value="ARAC-FAMILY TRANSCRIPTIONAL REGULATOR"/>
    <property type="match status" value="1"/>
</dbReference>
<feature type="domain" description="HTH araC/xylS-type" evidence="4">
    <location>
        <begin position="273"/>
        <end position="371"/>
    </location>
</feature>
<sequence>MEKNIKNLYEYCDGLNSPIEAFLHTSIPDNFPILPHWHYFFEIIHILNGNVEVTCNENVYNLTPGDIIIFCPKHIHSIYETPAEASAPTTETDILTFSNLFANSPSGNKYVSNNNISIAKKGLSLSKKACLSPLSTDEIHPKIDKKHGSIQPVPDKTILSKSCNIRYQVLKFDLNFLHISGNYKSRFLNMMNVAYEQNPENIFFSKEDLKNYQIYELFEQCIEEIKTRQYGYDTLIGTNIAKLLTYLSRIWISKGIAVDEKILCASAPDNPFDNITEYIDRHYNEQLQVKELAKMCNMSYSNFARSFRQLYNQSCKEYIEFIRLNRVADLLIYTDLDLNYISQETGFSDCSHLIRSFKHWKGMTPKVWRREYGNS</sequence>
<dbReference type="RefSeq" id="WP_055946421.1">
    <property type="nucleotide sequence ID" value="NZ_LLKB01000007.1"/>
</dbReference>
<dbReference type="Pfam" id="PF12833">
    <property type="entry name" value="HTH_18"/>
    <property type="match status" value="1"/>
</dbReference>
<name>A0AAW3JN10_9FIRM</name>
<dbReference type="InterPro" id="IPR014710">
    <property type="entry name" value="RmlC-like_jellyroll"/>
</dbReference>
<evidence type="ECO:0000256" key="1">
    <source>
        <dbReference type="ARBA" id="ARBA00023015"/>
    </source>
</evidence>
<dbReference type="InterPro" id="IPR018060">
    <property type="entry name" value="HTH_AraC"/>
</dbReference>
<dbReference type="GO" id="GO:0043565">
    <property type="term" value="F:sequence-specific DNA binding"/>
    <property type="evidence" value="ECO:0007669"/>
    <property type="project" value="InterPro"/>
</dbReference>